<feature type="transmembrane region" description="Helical" evidence="1">
    <location>
        <begin position="21"/>
        <end position="49"/>
    </location>
</feature>
<organism evidence="2 3">
    <name type="scientific">Candidatus Rhodoblastus alkanivorans</name>
    <dbReference type="NCBI Taxonomy" id="2954117"/>
    <lineage>
        <taxon>Bacteria</taxon>
        <taxon>Pseudomonadati</taxon>
        <taxon>Pseudomonadota</taxon>
        <taxon>Alphaproteobacteria</taxon>
        <taxon>Hyphomicrobiales</taxon>
        <taxon>Rhodoblastaceae</taxon>
        <taxon>Rhodoblastus</taxon>
    </lineage>
</organism>
<protein>
    <submittedName>
        <fullName evidence="2">Uncharacterized protein</fullName>
    </submittedName>
</protein>
<evidence type="ECO:0000313" key="2">
    <source>
        <dbReference type="EMBL" id="MCI4684075.1"/>
    </source>
</evidence>
<proteinExistence type="predicted"/>
<dbReference type="Proteomes" id="UP001139104">
    <property type="component" value="Unassembled WGS sequence"/>
</dbReference>
<keyword evidence="1" id="KW-1133">Transmembrane helix</keyword>
<keyword evidence="3" id="KW-1185">Reference proteome</keyword>
<sequence length="80" mass="9278">MGRFLMEFEDQRRSLRTKRDFVASVVFIVRTAFMIIVLGYVATVLWHLALGEEMSAITLVRMIRESIGRGVGWVFFHQQG</sequence>
<dbReference type="RefSeq" id="WP_243067987.1">
    <property type="nucleotide sequence ID" value="NZ_JAIVFK010000021.1"/>
</dbReference>
<dbReference type="EMBL" id="JAIVFP010000001">
    <property type="protein sequence ID" value="MCI4684075.1"/>
    <property type="molecule type" value="Genomic_DNA"/>
</dbReference>
<name>A0ABS9Z9Q0_9HYPH</name>
<reference evidence="2" key="1">
    <citation type="journal article" date="2022" name="ISME J.">
        <title>Identification of active gaseous-alkane degraders at natural gas seeps.</title>
        <authorList>
            <person name="Farhan Ul Haque M."/>
            <person name="Hernandez M."/>
            <person name="Crombie A.T."/>
            <person name="Murrell J.C."/>
        </authorList>
    </citation>
    <scope>NUCLEOTIDE SEQUENCE</scope>
    <source>
        <strain evidence="2">PC2</strain>
    </source>
</reference>
<accession>A0ABS9Z9Q0</accession>
<keyword evidence="1" id="KW-0472">Membrane</keyword>
<keyword evidence="1" id="KW-0812">Transmembrane</keyword>
<comment type="caution">
    <text evidence="2">The sequence shown here is derived from an EMBL/GenBank/DDBJ whole genome shotgun (WGS) entry which is preliminary data.</text>
</comment>
<evidence type="ECO:0000256" key="1">
    <source>
        <dbReference type="SAM" id="Phobius"/>
    </source>
</evidence>
<gene>
    <name evidence="2" type="ORF">K2U94_15125</name>
</gene>
<evidence type="ECO:0000313" key="3">
    <source>
        <dbReference type="Proteomes" id="UP001139104"/>
    </source>
</evidence>